<evidence type="ECO:0000256" key="6">
    <source>
        <dbReference type="SAM" id="Phobius"/>
    </source>
</evidence>
<dbReference type="EMBL" id="JBHLXP010000001">
    <property type="protein sequence ID" value="MFC0047352.1"/>
    <property type="molecule type" value="Genomic_DNA"/>
</dbReference>
<dbReference type="Proteomes" id="UP001589813">
    <property type="component" value="Unassembled WGS sequence"/>
</dbReference>
<evidence type="ECO:0000313" key="9">
    <source>
        <dbReference type="Proteomes" id="UP001589813"/>
    </source>
</evidence>
<evidence type="ECO:0000256" key="3">
    <source>
        <dbReference type="ARBA" id="ARBA00022692"/>
    </source>
</evidence>
<keyword evidence="5 6" id="KW-0472">Membrane</keyword>
<dbReference type="PANTHER" id="PTHR30485">
    <property type="entry name" value="NI/FE-HYDROGENASE 1 B-TYPE CYTOCHROME SUBUNIT"/>
    <property type="match status" value="1"/>
</dbReference>
<keyword evidence="3 6" id="KW-0812">Transmembrane</keyword>
<dbReference type="InterPro" id="IPR016174">
    <property type="entry name" value="Di-haem_cyt_TM"/>
</dbReference>
<evidence type="ECO:0000256" key="5">
    <source>
        <dbReference type="ARBA" id="ARBA00023136"/>
    </source>
</evidence>
<dbReference type="Pfam" id="PF01292">
    <property type="entry name" value="Ni_hydr_CYTB"/>
    <property type="match status" value="1"/>
</dbReference>
<protein>
    <submittedName>
        <fullName evidence="8">Cytochrome b/b6 domain-containing protein</fullName>
    </submittedName>
</protein>
<proteinExistence type="predicted"/>
<dbReference type="Gene3D" id="1.20.950.20">
    <property type="entry name" value="Transmembrane di-heme cytochromes, Chain C"/>
    <property type="match status" value="1"/>
</dbReference>
<comment type="caution">
    <text evidence="8">The sequence shown here is derived from an EMBL/GenBank/DDBJ whole genome shotgun (WGS) entry which is preliminary data.</text>
</comment>
<accession>A0ABV6B960</accession>
<evidence type="ECO:0000259" key="7">
    <source>
        <dbReference type="Pfam" id="PF01292"/>
    </source>
</evidence>
<evidence type="ECO:0000313" key="8">
    <source>
        <dbReference type="EMBL" id="MFC0047352.1"/>
    </source>
</evidence>
<evidence type="ECO:0000256" key="1">
    <source>
        <dbReference type="ARBA" id="ARBA00004651"/>
    </source>
</evidence>
<name>A0ABV6B960_9GAMM</name>
<feature type="transmembrane region" description="Helical" evidence="6">
    <location>
        <begin position="140"/>
        <end position="157"/>
    </location>
</feature>
<feature type="domain" description="Cytochrome b561 bacterial/Ni-hydrogenase" evidence="7">
    <location>
        <begin position="6"/>
        <end position="170"/>
    </location>
</feature>
<dbReference type="SUPFAM" id="SSF81342">
    <property type="entry name" value="Transmembrane di-heme cytochromes"/>
    <property type="match status" value="1"/>
</dbReference>
<comment type="subcellular location">
    <subcellularLocation>
        <location evidence="1">Cell membrane</location>
        <topology evidence="1">Multi-pass membrane protein</topology>
    </subcellularLocation>
</comment>
<dbReference type="InterPro" id="IPR011577">
    <property type="entry name" value="Cyt_b561_bac/Ni-Hgenase"/>
</dbReference>
<evidence type="ECO:0000256" key="4">
    <source>
        <dbReference type="ARBA" id="ARBA00022989"/>
    </source>
</evidence>
<feature type="transmembrane region" description="Helical" evidence="6">
    <location>
        <begin position="102"/>
        <end position="120"/>
    </location>
</feature>
<feature type="transmembrane region" description="Helical" evidence="6">
    <location>
        <begin position="12"/>
        <end position="31"/>
    </location>
</feature>
<keyword evidence="2" id="KW-1003">Cell membrane</keyword>
<sequence length="242" mass="26441">MTTRIYDLPTRMFHWLFAGSFLTAFTIANTIDDESTAFAWHMLAGLIMVFTVLLRIVWGFVGTKHARFSDFHLNPAALFQYINGVFTGNNIPRAGHNPASSWAAMLMMLLAIGLGVSGYLMASGSAGDVLEDAHELMADLFIGVVLLHLAGLVLHNLKHQDQLSKSMLSGDKQGLDQSTLSVRSHRLLGLLFVCLTLSFGMYLQQNFAPATGTLHLLGTTLQLSEAGEHSSNKNASEENDDD</sequence>
<reference evidence="8 9" key="1">
    <citation type="submission" date="2024-09" db="EMBL/GenBank/DDBJ databases">
        <authorList>
            <person name="Sun Q."/>
            <person name="Mori K."/>
        </authorList>
    </citation>
    <scope>NUCLEOTIDE SEQUENCE [LARGE SCALE GENOMIC DNA]</scope>
    <source>
        <strain evidence="8 9">KCTC 23315</strain>
    </source>
</reference>
<dbReference type="PANTHER" id="PTHR30485:SF2">
    <property type="entry name" value="BLL0597 PROTEIN"/>
    <property type="match status" value="1"/>
</dbReference>
<feature type="transmembrane region" description="Helical" evidence="6">
    <location>
        <begin position="187"/>
        <end position="204"/>
    </location>
</feature>
<feature type="transmembrane region" description="Helical" evidence="6">
    <location>
        <begin position="37"/>
        <end position="58"/>
    </location>
</feature>
<keyword evidence="4 6" id="KW-1133">Transmembrane helix</keyword>
<gene>
    <name evidence="8" type="ORF">ACFFJP_03485</name>
</gene>
<organism evidence="8 9">
    <name type="scientific">Rheinheimera tilapiae</name>
    <dbReference type="NCBI Taxonomy" id="875043"/>
    <lineage>
        <taxon>Bacteria</taxon>
        <taxon>Pseudomonadati</taxon>
        <taxon>Pseudomonadota</taxon>
        <taxon>Gammaproteobacteria</taxon>
        <taxon>Chromatiales</taxon>
        <taxon>Chromatiaceae</taxon>
        <taxon>Rheinheimera</taxon>
    </lineage>
</organism>
<evidence type="ECO:0000256" key="2">
    <source>
        <dbReference type="ARBA" id="ARBA00022475"/>
    </source>
</evidence>
<dbReference type="RefSeq" id="WP_377240563.1">
    <property type="nucleotide sequence ID" value="NZ_JBHLXP010000001.1"/>
</dbReference>
<keyword evidence="9" id="KW-1185">Reference proteome</keyword>
<dbReference type="InterPro" id="IPR051542">
    <property type="entry name" value="Hydrogenase_cytochrome"/>
</dbReference>